<evidence type="ECO:0000313" key="2">
    <source>
        <dbReference type="Proteomes" id="UP000007842"/>
    </source>
</evidence>
<dbReference type="Proteomes" id="UP000007842">
    <property type="component" value="Plasmid pSCATT"/>
</dbReference>
<proteinExistence type="predicted"/>
<keyword evidence="1" id="KW-0614">Plasmid</keyword>
<evidence type="ECO:0008006" key="3">
    <source>
        <dbReference type="Google" id="ProtNLM"/>
    </source>
</evidence>
<name>F8JME9_STREN</name>
<dbReference type="PATRIC" id="fig|1003195.11.peg.541"/>
<gene>
    <name evidence="1" type="ordered locus">SCATT_p11790</name>
</gene>
<dbReference type="SUPFAM" id="SSF54427">
    <property type="entry name" value="NTF2-like"/>
    <property type="match status" value="1"/>
</dbReference>
<dbReference type="AlphaFoldDB" id="F8JME9"/>
<dbReference type="EMBL" id="CP003229">
    <property type="protein sequence ID" value="AEW99372.1"/>
    <property type="molecule type" value="Genomic_DNA"/>
</dbReference>
<accession>G8XEU9</accession>
<keyword evidence="2" id="KW-1185">Reference proteome</keyword>
<organism evidence="1 2">
    <name type="scientific">Streptantibioticus cattleyicolor (strain ATCC 35852 / DSM 46488 / JCM 4925 / NBRC 14057 / NRRL 8057)</name>
    <name type="common">Streptomyces cattleya</name>
    <dbReference type="NCBI Taxonomy" id="1003195"/>
    <lineage>
        <taxon>Bacteria</taxon>
        <taxon>Bacillati</taxon>
        <taxon>Actinomycetota</taxon>
        <taxon>Actinomycetes</taxon>
        <taxon>Kitasatosporales</taxon>
        <taxon>Streptomycetaceae</taxon>
        <taxon>Streptantibioticus</taxon>
    </lineage>
</organism>
<dbReference type="Gene3D" id="3.10.450.50">
    <property type="match status" value="1"/>
</dbReference>
<protein>
    <recommendedName>
        <fullName evidence="3">SnoaL-like domain-containing protein</fullName>
    </recommendedName>
</protein>
<sequence length="88" mass="9139">MRAGYRAVRGASAVRVSEVAEVAVYDTGDPEVVVGEHVVVAALPSRPAALTLPGLLVLRVRDGLVVHCRDYMDGLGLVGARGGDAVSR</sequence>
<evidence type="ECO:0000313" key="1">
    <source>
        <dbReference type="EMBL" id="AEW99372.1"/>
    </source>
</evidence>
<dbReference type="KEGG" id="scy:SCATT_p11790"/>
<dbReference type="KEGG" id="sct:SCAT_p0561"/>
<geneLocation type="plasmid" evidence="1 2">
    <name>pSCATT</name>
</geneLocation>
<dbReference type="HOGENOM" id="CLU_2467588_0_0_11"/>
<dbReference type="InterPro" id="IPR032710">
    <property type="entry name" value="NTF2-like_dom_sf"/>
</dbReference>
<reference evidence="2" key="1">
    <citation type="submission" date="2011-12" db="EMBL/GenBank/DDBJ databases">
        <title>Complete genome sequence of Streptomyces cattleya strain DSM 46488.</title>
        <authorList>
            <person name="Ou H.-Y."/>
            <person name="Li P."/>
            <person name="Zhao C."/>
            <person name="O'Hagan D."/>
            <person name="Deng Z."/>
        </authorList>
    </citation>
    <scope>NUCLEOTIDE SEQUENCE [LARGE SCALE GENOMIC DNA]</scope>
    <source>
        <strain evidence="2">ATCC 35852 / DSM 46488 / JCM 4925 / NBRC 14057 / NRRL 8057</strain>
        <plasmid evidence="2">Plasmid pSCATT</plasmid>
    </source>
</reference>
<accession>F8JME9</accession>